<evidence type="ECO:0000313" key="7">
    <source>
        <dbReference type="EMBL" id="MFC7309675.1"/>
    </source>
</evidence>
<feature type="transmembrane region" description="Helical" evidence="6">
    <location>
        <begin position="209"/>
        <end position="230"/>
    </location>
</feature>
<feature type="transmembrane region" description="Helical" evidence="6">
    <location>
        <begin position="339"/>
        <end position="361"/>
    </location>
</feature>
<protein>
    <submittedName>
        <fullName evidence="7">APC family permease</fullName>
    </submittedName>
</protein>
<keyword evidence="2" id="KW-1003">Cell membrane</keyword>
<dbReference type="InterPro" id="IPR002293">
    <property type="entry name" value="AA/rel_permease1"/>
</dbReference>
<evidence type="ECO:0000256" key="5">
    <source>
        <dbReference type="ARBA" id="ARBA00023136"/>
    </source>
</evidence>
<feature type="transmembrane region" description="Helical" evidence="6">
    <location>
        <begin position="138"/>
        <end position="157"/>
    </location>
</feature>
<comment type="subcellular location">
    <subcellularLocation>
        <location evidence="1">Cell membrane</location>
        <topology evidence="1">Multi-pass membrane protein</topology>
    </subcellularLocation>
</comment>
<dbReference type="EMBL" id="JBHTCF010000023">
    <property type="protein sequence ID" value="MFC7309675.1"/>
    <property type="molecule type" value="Genomic_DNA"/>
</dbReference>
<dbReference type="PANTHER" id="PTHR42770:SF7">
    <property type="entry name" value="MEMBRANE PROTEIN"/>
    <property type="match status" value="1"/>
</dbReference>
<gene>
    <name evidence="7" type="ORF">ACFQVC_36360</name>
</gene>
<feature type="transmembrane region" description="Helical" evidence="6">
    <location>
        <begin position="169"/>
        <end position="189"/>
    </location>
</feature>
<proteinExistence type="predicted"/>
<keyword evidence="8" id="KW-1185">Reference proteome</keyword>
<keyword evidence="4 6" id="KW-1133">Transmembrane helix</keyword>
<evidence type="ECO:0000256" key="1">
    <source>
        <dbReference type="ARBA" id="ARBA00004651"/>
    </source>
</evidence>
<evidence type="ECO:0000313" key="8">
    <source>
        <dbReference type="Proteomes" id="UP001596523"/>
    </source>
</evidence>
<dbReference type="RefSeq" id="WP_381838811.1">
    <property type="nucleotide sequence ID" value="NZ_JBHTCF010000023.1"/>
</dbReference>
<feature type="transmembrane region" description="Helical" evidence="6">
    <location>
        <begin position="405"/>
        <end position="425"/>
    </location>
</feature>
<feature type="transmembrane region" description="Helical" evidence="6">
    <location>
        <begin position="44"/>
        <end position="64"/>
    </location>
</feature>
<evidence type="ECO:0000256" key="3">
    <source>
        <dbReference type="ARBA" id="ARBA00022692"/>
    </source>
</evidence>
<feature type="transmembrane region" description="Helical" evidence="6">
    <location>
        <begin position="242"/>
        <end position="261"/>
    </location>
</feature>
<dbReference type="PIRSF" id="PIRSF006060">
    <property type="entry name" value="AA_transporter"/>
    <property type="match status" value="1"/>
</dbReference>
<dbReference type="Gene3D" id="1.20.1740.10">
    <property type="entry name" value="Amino acid/polyamine transporter I"/>
    <property type="match status" value="1"/>
</dbReference>
<feature type="transmembrane region" description="Helical" evidence="6">
    <location>
        <begin position="295"/>
        <end position="318"/>
    </location>
</feature>
<feature type="transmembrane region" description="Helical" evidence="6">
    <location>
        <begin position="367"/>
        <end position="385"/>
    </location>
</feature>
<sequence length="494" mass="51840">MNSQPPGLRRSLGVVDGVALAASSTAATTSVGIGMGALAATVGAQAPAVLLVAFLPILGIAAAYTRLSRDEPNMGSGYVWVGKSLGPWLGFLTGWVTLVGTVIFMAYTSAVTGSVVLQFAAKAGLRELFGLGLDPDSTALSTAVGLLVLVAVTVTAVTGVRKATRFQTWLLVFEYAVLLVFCGLALIGGEHGFQWSWLNPFAVADGTRFAQGLVLAVFFFWGWDAAFSVTEETRNVRDVGRGGFIALFSMLALFLYGSIAFQRELSVPELIAEGPQGLTYLGAQLAAEPWASLPLLALMCSAVASLQSSVIPTARGLLAMGRDRTMGRVWTRVSPRFGSPAIGTVLVMTIAAGVAVLALAIPKLNEMILAAVNSIGLTVALYYGLTSLACAARFRPLLRARPAQALRAVVAPAVSGFALLGIGGYLGHSYLTRSDHFELSPDNGWFMLTVPTAVVVSGLLMAAWAKYGRRSAYFTHGRGTAEEEAAEQPAPETV</sequence>
<dbReference type="PANTHER" id="PTHR42770">
    <property type="entry name" value="AMINO ACID TRANSPORTER-RELATED"/>
    <property type="match status" value="1"/>
</dbReference>
<keyword evidence="5 6" id="KW-0472">Membrane</keyword>
<feature type="transmembrane region" description="Helical" evidence="6">
    <location>
        <begin position="85"/>
        <end position="107"/>
    </location>
</feature>
<name>A0ABW2JU11_9ACTN</name>
<dbReference type="Proteomes" id="UP001596523">
    <property type="component" value="Unassembled WGS sequence"/>
</dbReference>
<dbReference type="Pfam" id="PF13520">
    <property type="entry name" value="AA_permease_2"/>
    <property type="match status" value="1"/>
</dbReference>
<dbReference type="InterPro" id="IPR050367">
    <property type="entry name" value="APC_superfamily"/>
</dbReference>
<accession>A0ABW2JU11</accession>
<feature type="transmembrane region" description="Helical" evidence="6">
    <location>
        <begin position="445"/>
        <end position="465"/>
    </location>
</feature>
<keyword evidence="3 6" id="KW-0812">Transmembrane</keyword>
<evidence type="ECO:0000256" key="4">
    <source>
        <dbReference type="ARBA" id="ARBA00022989"/>
    </source>
</evidence>
<evidence type="ECO:0000256" key="2">
    <source>
        <dbReference type="ARBA" id="ARBA00022475"/>
    </source>
</evidence>
<reference evidence="8" key="1">
    <citation type="journal article" date="2019" name="Int. J. Syst. Evol. Microbiol.">
        <title>The Global Catalogue of Microorganisms (GCM) 10K type strain sequencing project: providing services to taxonomists for standard genome sequencing and annotation.</title>
        <authorList>
            <consortium name="The Broad Institute Genomics Platform"/>
            <consortium name="The Broad Institute Genome Sequencing Center for Infectious Disease"/>
            <person name="Wu L."/>
            <person name="Ma J."/>
        </authorList>
    </citation>
    <scope>NUCLEOTIDE SEQUENCE [LARGE SCALE GENOMIC DNA]</scope>
    <source>
        <strain evidence="8">SYNS20</strain>
    </source>
</reference>
<organism evidence="7 8">
    <name type="scientific">Streptomyces monticola</name>
    <dbReference type="NCBI Taxonomy" id="2666263"/>
    <lineage>
        <taxon>Bacteria</taxon>
        <taxon>Bacillati</taxon>
        <taxon>Actinomycetota</taxon>
        <taxon>Actinomycetes</taxon>
        <taxon>Kitasatosporales</taxon>
        <taxon>Streptomycetaceae</taxon>
        <taxon>Streptomyces</taxon>
    </lineage>
</organism>
<comment type="caution">
    <text evidence="7">The sequence shown here is derived from an EMBL/GenBank/DDBJ whole genome shotgun (WGS) entry which is preliminary data.</text>
</comment>
<evidence type="ECO:0000256" key="6">
    <source>
        <dbReference type="SAM" id="Phobius"/>
    </source>
</evidence>